<feature type="domain" description="SSD" evidence="7">
    <location>
        <begin position="655"/>
        <end position="779"/>
    </location>
</feature>
<dbReference type="GO" id="GO:0005886">
    <property type="term" value="C:plasma membrane"/>
    <property type="evidence" value="ECO:0007669"/>
    <property type="project" value="UniProtKB-SubCell"/>
</dbReference>
<comment type="subcellular location">
    <subcellularLocation>
        <location evidence="1">Cell membrane</location>
        <topology evidence="1">Multi-pass membrane protein</topology>
    </subcellularLocation>
</comment>
<dbReference type="InterPro" id="IPR004869">
    <property type="entry name" value="MMPL_dom"/>
</dbReference>
<evidence type="ECO:0000256" key="4">
    <source>
        <dbReference type="ARBA" id="ARBA00022989"/>
    </source>
</evidence>
<sequence length="796" mass="85836">MTKMVNWIEQFLFRHRIAVILLFALITVGLGYSASKLKMDAAFTKNIPLNHPYMATYVKHRDSFGGANSIMVAVEDSSGNIFNPKFFSVLREVHDQLFFIPGVNRSLVKSLYSPSTRFTEVVEDGFQGGPVIPADFKPDAAGLATVRGNIEKAGLVGRMIANDYSAAMVSAQLMERVPLTEEERVQAVAEGKTDMTKPLDVLALAETLETQLRQKYQDDQIKVHIIGFAKMAGDVADGAAGVVVFFMIAIAITALMVWYFCRSIKLTVLPLLCSLIAVVWQLGGLTVLGFGLDPMSILVPFLVFAIGVSHGVQMINAVGHKVAEGQSAKAAAQLAFRSLLVPGGVALLSDTIGFLTLLSIDIGIIRELAITASLGVAVIILTNLVLLPVLLSFVTFGKGYLEQVKASHGEVSPVWKTMSKCASTPWALAILAVAVVLYAVGFNQAKEMKIGDLHDGAPALKSDSVYNLDTAYITDNYTITTDVLTVIVEAYPEACTYHNALERIDRFQWQMENVAGVESAASLASVTKVVNGGFNEGNPKWRVLPRTTATLVQSVAQVPTSSGLLNNDCSVMPVYLFLKDHKAETIDTVVAAVKAKSAQFNTDDMQFKLASGPVGVMAATNEAVAAAQTPMMMYVYGAVFILCLVSFRSVRATIAVILPLYLVSTLAQALMSLLEIGLTVSTLPVIALGVGIGVDYGIYILSSMTISLREGLGVREAYLKSLCDRGSAVVFTGITLAVGVSTWVFSDLKFQMDMGIMLTFMFLVNMLAAIILLPALVKLLWFKRPAMTNEQTPAKA</sequence>
<comment type="caution">
    <text evidence="8">The sequence shown here is derived from an EMBL/GenBank/DDBJ whole genome shotgun (WGS) entry which is preliminary data.</text>
</comment>
<accession>A0A4U1BRR7</accession>
<feature type="transmembrane region" description="Helical" evidence="6">
    <location>
        <begin position="239"/>
        <end position="261"/>
    </location>
</feature>
<keyword evidence="3 6" id="KW-0812">Transmembrane</keyword>
<dbReference type="EMBL" id="SWCJ01000002">
    <property type="protein sequence ID" value="TKB57480.1"/>
    <property type="molecule type" value="Genomic_DNA"/>
</dbReference>
<keyword evidence="5 6" id="KW-0472">Membrane</keyword>
<proteinExistence type="predicted"/>
<evidence type="ECO:0000256" key="3">
    <source>
        <dbReference type="ARBA" id="ARBA00022692"/>
    </source>
</evidence>
<feature type="transmembrane region" description="Helical" evidence="6">
    <location>
        <begin position="680"/>
        <end position="701"/>
    </location>
</feature>
<keyword evidence="4 6" id="KW-1133">Transmembrane helix</keyword>
<feature type="transmembrane region" description="Helical" evidence="6">
    <location>
        <begin position="426"/>
        <end position="445"/>
    </location>
</feature>
<evidence type="ECO:0000259" key="7">
    <source>
        <dbReference type="PROSITE" id="PS50156"/>
    </source>
</evidence>
<feature type="domain" description="SSD" evidence="7">
    <location>
        <begin position="266"/>
        <end position="393"/>
    </location>
</feature>
<evidence type="ECO:0000313" key="9">
    <source>
        <dbReference type="Proteomes" id="UP000305675"/>
    </source>
</evidence>
<gene>
    <name evidence="8" type="ORF">FCL42_04185</name>
</gene>
<dbReference type="Proteomes" id="UP000305675">
    <property type="component" value="Unassembled WGS sequence"/>
</dbReference>
<protein>
    <submittedName>
        <fullName evidence="8">RND family transporter</fullName>
    </submittedName>
</protein>
<feature type="transmembrane region" description="Helical" evidence="6">
    <location>
        <begin position="297"/>
        <end position="318"/>
    </location>
</feature>
<evidence type="ECO:0000256" key="2">
    <source>
        <dbReference type="ARBA" id="ARBA00022475"/>
    </source>
</evidence>
<dbReference type="AlphaFoldDB" id="A0A4U1BRR7"/>
<dbReference type="RefSeq" id="WP_136862125.1">
    <property type="nucleotide sequence ID" value="NZ_SWCJ01000002.1"/>
</dbReference>
<evidence type="ECO:0000256" key="6">
    <source>
        <dbReference type="SAM" id="Phobius"/>
    </source>
</evidence>
<feature type="transmembrane region" description="Helical" evidence="6">
    <location>
        <begin position="631"/>
        <end position="647"/>
    </location>
</feature>
<dbReference type="PANTHER" id="PTHR33406:SF10">
    <property type="entry name" value="SSD DOMAIN-CONTAINING PROTEIN"/>
    <property type="match status" value="1"/>
</dbReference>
<dbReference type="PROSITE" id="PS50156">
    <property type="entry name" value="SSD"/>
    <property type="match status" value="2"/>
</dbReference>
<evidence type="ECO:0000256" key="1">
    <source>
        <dbReference type="ARBA" id="ARBA00004651"/>
    </source>
</evidence>
<dbReference type="SUPFAM" id="SSF82866">
    <property type="entry name" value="Multidrug efflux transporter AcrB transmembrane domain"/>
    <property type="match status" value="2"/>
</dbReference>
<organism evidence="8 9">
    <name type="scientific">Ferrimonas aestuarii</name>
    <dbReference type="NCBI Taxonomy" id="2569539"/>
    <lineage>
        <taxon>Bacteria</taxon>
        <taxon>Pseudomonadati</taxon>
        <taxon>Pseudomonadota</taxon>
        <taxon>Gammaproteobacteria</taxon>
        <taxon>Alteromonadales</taxon>
        <taxon>Ferrimonadaceae</taxon>
        <taxon>Ferrimonas</taxon>
    </lineage>
</organism>
<reference evidence="8 9" key="1">
    <citation type="submission" date="2019-04" db="EMBL/GenBank/DDBJ databases">
        <authorList>
            <person name="Hwang J.C."/>
        </authorList>
    </citation>
    <scope>NUCLEOTIDE SEQUENCE [LARGE SCALE GENOMIC DNA]</scope>
    <source>
        <strain evidence="8 9">IMCC35002</strain>
    </source>
</reference>
<feature type="transmembrane region" description="Helical" evidence="6">
    <location>
        <begin position="722"/>
        <end position="744"/>
    </location>
</feature>
<dbReference type="Gene3D" id="1.20.1640.10">
    <property type="entry name" value="Multidrug efflux transporter AcrB transmembrane domain"/>
    <property type="match status" value="2"/>
</dbReference>
<feature type="transmembrane region" description="Helical" evidence="6">
    <location>
        <begin position="372"/>
        <end position="396"/>
    </location>
</feature>
<dbReference type="InterPro" id="IPR050545">
    <property type="entry name" value="Mycobact_MmpL"/>
</dbReference>
<evidence type="ECO:0000256" key="5">
    <source>
        <dbReference type="ARBA" id="ARBA00023136"/>
    </source>
</evidence>
<dbReference type="Pfam" id="PF03176">
    <property type="entry name" value="MMPL"/>
    <property type="match status" value="2"/>
</dbReference>
<evidence type="ECO:0000313" key="8">
    <source>
        <dbReference type="EMBL" id="TKB57480.1"/>
    </source>
</evidence>
<keyword evidence="2" id="KW-1003">Cell membrane</keyword>
<feature type="transmembrane region" description="Helical" evidence="6">
    <location>
        <begin position="339"/>
        <end position="360"/>
    </location>
</feature>
<feature type="transmembrane region" description="Helical" evidence="6">
    <location>
        <begin position="756"/>
        <end position="777"/>
    </location>
</feature>
<dbReference type="PANTHER" id="PTHR33406">
    <property type="entry name" value="MEMBRANE PROTEIN MJ1562-RELATED"/>
    <property type="match status" value="1"/>
</dbReference>
<feature type="transmembrane region" description="Helical" evidence="6">
    <location>
        <begin position="654"/>
        <end position="674"/>
    </location>
</feature>
<dbReference type="InterPro" id="IPR000731">
    <property type="entry name" value="SSD"/>
</dbReference>
<keyword evidence="9" id="KW-1185">Reference proteome</keyword>
<feature type="transmembrane region" description="Helical" evidence="6">
    <location>
        <begin position="268"/>
        <end position="291"/>
    </location>
</feature>
<name>A0A4U1BRR7_9GAMM</name>
<dbReference type="OrthoDB" id="5963930at2"/>